<feature type="domain" description="HTH marR-type" evidence="4">
    <location>
        <begin position="5"/>
        <end position="137"/>
    </location>
</feature>
<dbReference type="Proteomes" id="UP000282818">
    <property type="component" value="Unassembled WGS sequence"/>
</dbReference>
<evidence type="ECO:0000313" key="5">
    <source>
        <dbReference type="EMBL" id="RVU30576.1"/>
    </source>
</evidence>
<evidence type="ECO:0000256" key="2">
    <source>
        <dbReference type="ARBA" id="ARBA00023125"/>
    </source>
</evidence>
<dbReference type="SMART" id="SM00347">
    <property type="entry name" value="HTH_MARR"/>
    <property type="match status" value="1"/>
</dbReference>
<keyword evidence="1" id="KW-0805">Transcription regulation</keyword>
<sequence length="140" mass="16267">MHKIDESIPLQLLRAREATLSFFRPLLSENAVTEQQWRVFHALYTNGEMESKQLAKACCILSPSLTGIIQRMEQQELIQRRKSDEDQRRSLLTLTDKARLMYEEISPKLAEQNEELTKRISADKLKQLNRLLNELSGLTP</sequence>
<dbReference type="AlphaFoldDB" id="A0A437Q7Y0"/>
<dbReference type="InterPro" id="IPR012712">
    <property type="entry name" value="HpaR/FarR"/>
</dbReference>
<dbReference type="InterPro" id="IPR036388">
    <property type="entry name" value="WH-like_DNA-bd_sf"/>
</dbReference>
<dbReference type="SUPFAM" id="SSF46785">
    <property type="entry name" value="Winged helix' DNA-binding domain"/>
    <property type="match status" value="1"/>
</dbReference>
<evidence type="ECO:0000256" key="1">
    <source>
        <dbReference type="ARBA" id="ARBA00023015"/>
    </source>
</evidence>
<protein>
    <submittedName>
        <fullName evidence="5">Homoprotocatechuate degradation operon regulator HpaR</fullName>
    </submittedName>
</protein>
<dbReference type="Pfam" id="PF01047">
    <property type="entry name" value="MarR"/>
    <property type="match status" value="1"/>
</dbReference>
<dbReference type="PROSITE" id="PS50995">
    <property type="entry name" value="HTH_MARR_2"/>
    <property type="match status" value="1"/>
</dbReference>
<gene>
    <name evidence="5" type="primary">hpaR</name>
    <name evidence="5" type="ORF">EOE65_09645</name>
</gene>
<reference evidence="5 6" key="1">
    <citation type="submission" date="2019-01" db="EMBL/GenBank/DDBJ databases">
        <authorList>
            <person name="Chen W.-M."/>
        </authorList>
    </citation>
    <scope>NUCLEOTIDE SEQUENCE [LARGE SCALE GENOMIC DNA]</scope>
    <source>
        <strain evidence="5 6">HPM-16</strain>
    </source>
</reference>
<keyword evidence="3" id="KW-0804">Transcription</keyword>
<keyword evidence="2" id="KW-0238">DNA-binding</keyword>
<dbReference type="PROSITE" id="PS01117">
    <property type="entry name" value="HTH_MARR_1"/>
    <property type="match status" value="1"/>
</dbReference>
<evidence type="ECO:0000259" key="4">
    <source>
        <dbReference type="PROSITE" id="PS50995"/>
    </source>
</evidence>
<accession>A0A437Q7Y0</accession>
<dbReference type="Gene3D" id="1.10.10.10">
    <property type="entry name" value="Winged helix-like DNA-binding domain superfamily/Winged helix DNA-binding domain"/>
    <property type="match status" value="1"/>
</dbReference>
<dbReference type="GO" id="GO:0045892">
    <property type="term" value="P:negative regulation of DNA-templated transcription"/>
    <property type="evidence" value="ECO:0007669"/>
    <property type="project" value="InterPro"/>
</dbReference>
<dbReference type="RefSeq" id="WP_127694111.1">
    <property type="nucleotide sequence ID" value="NZ_SACQ01000004.1"/>
</dbReference>
<dbReference type="InterPro" id="IPR000835">
    <property type="entry name" value="HTH_MarR-typ"/>
</dbReference>
<dbReference type="PRINTS" id="PR00598">
    <property type="entry name" value="HTHMARR"/>
</dbReference>
<dbReference type="GO" id="GO:0003700">
    <property type="term" value="F:DNA-binding transcription factor activity"/>
    <property type="evidence" value="ECO:0007669"/>
    <property type="project" value="InterPro"/>
</dbReference>
<dbReference type="InterPro" id="IPR023187">
    <property type="entry name" value="Tscrpt_reg_MarR-type_CS"/>
</dbReference>
<keyword evidence="6" id="KW-1185">Reference proteome</keyword>
<dbReference type="GO" id="GO:0003677">
    <property type="term" value="F:DNA binding"/>
    <property type="evidence" value="ECO:0007669"/>
    <property type="project" value="UniProtKB-KW"/>
</dbReference>
<name>A0A437Q7Y0_9GAMM</name>
<organism evidence="5 6">
    <name type="scientific">Neptunomonas marina</name>
    <dbReference type="NCBI Taxonomy" id="1815562"/>
    <lineage>
        <taxon>Bacteria</taxon>
        <taxon>Pseudomonadati</taxon>
        <taxon>Pseudomonadota</taxon>
        <taxon>Gammaproteobacteria</taxon>
        <taxon>Oceanospirillales</taxon>
        <taxon>Oceanospirillaceae</taxon>
        <taxon>Neptunomonas</taxon>
    </lineage>
</organism>
<comment type="caution">
    <text evidence="5">The sequence shown here is derived from an EMBL/GenBank/DDBJ whole genome shotgun (WGS) entry which is preliminary data.</text>
</comment>
<proteinExistence type="predicted"/>
<evidence type="ECO:0000256" key="3">
    <source>
        <dbReference type="ARBA" id="ARBA00023163"/>
    </source>
</evidence>
<dbReference type="PANTHER" id="PTHR42756:SF1">
    <property type="entry name" value="TRANSCRIPTIONAL REPRESSOR OF EMRAB OPERON"/>
    <property type="match status" value="1"/>
</dbReference>
<dbReference type="InterPro" id="IPR036390">
    <property type="entry name" value="WH_DNA-bd_sf"/>
</dbReference>
<dbReference type="EMBL" id="SACQ01000004">
    <property type="protein sequence ID" value="RVU30576.1"/>
    <property type="molecule type" value="Genomic_DNA"/>
</dbReference>
<evidence type="ECO:0000313" key="6">
    <source>
        <dbReference type="Proteomes" id="UP000282818"/>
    </source>
</evidence>
<dbReference type="PANTHER" id="PTHR42756">
    <property type="entry name" value="TRANSCRIPTIONAL REGULATOR, MARR"/>
    <property type="match status" value="1"/>
</dbReference>
<dbReference type="NCBIfam" id="TIGR02337">
    <property type="entry name" value="HpaR"/>
    <property type="match status" value="1"/>
</dbReference>